<evidence type="ECO:0000256" key="7">
    <source>
        <dbReference type="SAM" id="Coils"/>
    </source>
</evidence>
<dbReference type="InterPro" id="IPR002129">
    <property type="entry name" value="PyrdxlP-dep_de-COase"/>
</dbReference>
<dbReference type="PANTHER" id="PTHR42735:SF1">
    <property type="entry name" value="PYRIDOXAL-DEPENDENT DECARBOXYLASE DOMAIN-CONTAINING PROTEIN 1-RELATED"/>
    <property type="match status" value="1"/>
</dbReference>
<dbReference type="AlphaFoldDB" id="A0A672QCR7"/>
<comment type="cofactor">
    <cofactor evidence="1">
        <name>pyridoxal 5'-phosphate</name>
        <dbReference type="ChEBI" id="CHEBI:597326"/>
    </cofactor>
</comment>
<accession>A0A672QCR7</accession>
<evidence type="ECO:0000256" key="1">
    <source>
        <dbReference type="ARBA" id="ARBA00001933"/>
    </source>
</evidence>
<reference evidence="11" key="1">
    <citation type="submission" date="2025-08" db="UniProtKB">
        <authorList>
            <consortium name="Ensembl"/>
        </authorList>
    </citation>
    <scope>IDENTIFICATION</scope>
</reference>
<keyword evidence="7" id="KW-0175">Coiled coil</keyword>
<feature type="region of interest" description="Disordered" evidence="8">
    <location>
        <begin position="623"/>
        <end position="693"/>
    </location>
</feature>
<comment type="similarity">
    <text evidence="2">Belongs to the group II decarboxylase family.</text>
</comment>
<evidence type="ECO:0000256" key="4">
    <source>
        <dbReference type="ARBA" id="ARBA00022898"/>
    </source>
</evidence>
<dbReference type="Pfam" id="PF22937">
    <property type="entry name" value="PDXDC1-like_cen2"/>
    <property type="match status" value="1"/>
</dbReference>
<dbReference type="Proteomes" id="UP000472262">
    <property type="component" value="Unassembled WGS sequence"/>
</dbReference>
<dbReference type="Pfam" id="PF00282">
    <property type="entry name" value="Pyridoxal_deC"/>
    <property type="match status" value="1"/>
</dbReference>
<feature type="compositionally biased region" description="Low complexity" evidence="8">
    <location>
        <begin position="629"/>
        <end position="639"/>
    </location>
</feature>
<reference evidence="11" key="2">
    <citation type="submission" date="2025-09" db="UniProtKB">
        <authorList>
            <consortium name="Ensembl"/>
        </authorList>
    </citation>
    <scope>IDENTIFICATION</scope>
</reference>
<dbReference type="PANTHER" id="PTHR42735">
    <property type="match status" value="1"/>
</dbReference>
<evidence type="ECO:0000313" key="11">
    <source>
        <dbReference type="Ensembl" id="ENSSGRP00000073629.1"/>
    </source>
</evidence>
<dbReference type="GO" id="GO:0030170">
    <property type="term" value="F:pyridoxal phosphate binding"/>
    <property type="evidence" value="ECO:0007669"/>
    <property type="project" value="InterPro"/>
</dbReference>
<evidence type="ECO:0000256" key="2">
    <source>
        <dbReference type="ARBA" id="ARBA00009533"/>
    </source>
</evidence>
<keyword evidence="5" id="KW-0456">Lyase</keyword>
<evidence type="ECO:0000256" key="3">
    <source>
        <dbReference type="ARBA" id="ARBA00022793"/>
    </source>
</evidence>
<protein>
    <recommendedName>
        <fullName evidence="6">Pyridoxal-dependent decarboxylase domain-containing protein 1</fullName>
    </recommendedName>
</protein>
<gene>
    <name evidence="11" type="primary">LOC107601287</name>
</gene>
<dbReference type="Gene3D" id="3.40.640.10">
    <property type="entry name" value="Type I PLP-dependent aspartate aminotransferase-like (Major domain)"/>
    <property type="match status" value="1"/>
</dbReference>
<dbReference type="InterPro" id="IPR015424">
    <property type="entry name" value="PyrdxlP-dep_Trfase"/>
</dbReference>
<keyword evidence="12" id="KW-1185">Reference proteome</keyword>
<evidence type="ECO:0000259" key="10">
    <source>
        <dbReference type="Pfam" id="PF22937"/>
    </source>
</evidence>
<dbReference type="SUPFAM" id="SSF53383">
    <property type="entry name" value="PLP-dependent transferases"/>
    <property type="match status" value="1"/>
</dbReference>
<dbReference type="InterPro" id="IPR055103">
    <property type="entry name" value="PDXDC1-like_2nd"/>
</dbReference>
<evidence type="ECO:0000259" key="9">
    <source>
        <dbReference type="Pfam" id="PF22930"/>
    </source>
</evidence>
<organism evidence="11 12">
    <name type="scientific">Sinocyclocheilus grahami</name>
    <name type="common">Dianchi golden-line fish</name>
    <name type="synonym">Barbus grahami</name>
    <dbReference type="NCBI Taxonomy" id="75366"/>
    <lineage>
        <taxon>Eukaryota</taxon>
        <taxon>Metazoa</taxon>
        <taxon>Chordata</taxon>
        <taxon>Craniata</taxon>
        <taxon>Vertebrata</taxon>
        <taxon>Euteleostomi</taxon>
        <taxon>Actinopterygii</taxon>
        <taxon>Neopterygii</taxon>
        <taxon>Teleostei</taxon>
        <taxon>Ostariophysi</taxon>
        <taxon>Cypriniformes</taxon>
        <taxon>Cyprinidae</taxon>
        <taxon>Cyprininae</taxon>
        <taxon>Sinocyclocheilus</taxon>
    </lineage>
</organism>
<dbReference type="InterPro" id="IPR015421">
    <property type="entry name" value="PyrdxlP-dep_Trfase_major"/>
</dbReference>
<dbReference type="InterPro" id="IPR055102">
    <property type="entry name" value="PDXDC1-like_3rd"/>
</dbReference>
<sequence length="693" mass="76891">RKIMLADLPGKRCSKARNQNRMQYVGEQGHMALLGHSLAAYISVLERERLRKLTTRILSDTTLWLCRLFRYENGSAYYHEDDREGLVKVCRLAINTHYEDYATEGFTLLSSKHPVIYQSAACRPGLGQHLCSQLGLPLSSLCIVPCNTMFGSLHRMDVALLDKLIRDDSESGKLPLLLIANAGTPGAGHTDKLSRLKELCVQYNMWLHVEGVNLATLVLGQVSSTVTAATKCDSMTLTPGPWLGLPAVPAVTLYRHEDPALSLAAGLTSSQPVEKLRALPLWLSLQYLGHDGILQRIKHASQLVEDELNSPVVVFRFSQDSARKFSFLGCMFSQDNSTRKFHFLGCMCLGEQLAQQVPLSGVDVVELEDEGTCVRFSPLMTAAALGTQENDVAALVEKLGEMIPVLSCTLRFRQDFKDEVLQQASLSYIEDQSWPGLGGVRYEARTTDLDEDKRHHSVEKINSDLLKKLMELDTDLYFSDGPEFCEEKNCIFIGMATEDLDVAELVETVVSIGRDIEESGKLFENMTEVVRRGIQEAEQQLQKANEEKLMEEGVLRQIPLVGSVLNWFSPVQASVKGKTFNLAEGCLDSTEPVYSIKAQMNKEASLDSPKSITKRFPGQKLFRRQGAGSDSVSDTSSVSQLEESFRETAPVQASDAEEAEVPQERHVHIVAETASSDQRVPEGQETESVDALR</sequence>
<feature type="domain" description="PDXDC1/PDXD2 second" evidence="9">
    <location>
        <begin position="349"/>
        <end position="410"/>
    </location>
</feature>
<feature type="coiled-coil region" evidence="7">
    <location>
        <begin position="527"/>
        <end position="554"/>
    </location>
</feature>
<name>A0A672QCR7_SINGR</name>
<keyword evidence="3" id="KW-0210">Decarboxylase</keyword>
<keyword evidence="4" id="KW-0663">Pyridoxal phosphate</keyword>
<evidence type="ECO:0000256" key="6">
    <source>
        <dbReference type="ARBA" id="ARBA00047190"/>
    </source>
</evidence>
<dbReference type="InterPro" id="IPR050477">
    <property type="entry name" value="GrpII_AminoAcid_Decarb"/>
</dbReference>
<evidence type="ECO:0000256" key="8">
    <source>
        <dbReference type="SAM" id="MobiDB-lite"/>
    </source>
</evidence>
<proteinExistence type="inferred from homology"/>
<dbReference type="FunFam" id="3.40.640.10:FF:000036">
    <property type="entry name" value="pyridoxal-dependent decarboxylase domain-containing protein 1 isoform X2"/>
    <property type="match status" value="1"/>
</dbReference>
<feature type="domain" description="PDXDC1-like third" evidence="10">
    <location>
        <begin position="416"/>
        <end position="521"/>
    </location>
</feature>
<dbReference type="Pfam" id="PF22930">
    <property type="entry name" value="PDXDC1-like_cen"/>
    <property type="match status" value="1"/>
</dbReference>
<evidence type="ECO:0000313" key="12">
    <source>
        <dbReference type="Proteomes" id="UP000472262"/>
    </source>
</evidence>
<feature type="compositionally biased region" description="Acidic residues" evidence="8">
    <location>
        <begin position="684"/>
        <end position="693"/>
    </location>
</feature>
<dbReference type="GO" id="GO:0019752">
    <property type="term" value="P:carboxylic acid metabolic process"/>
    <property type="evidence" value="ECO:0007669"/>
    <property type="project" value="InterPro"/>
</dbReference>
<dbReference type="GO" id="GO:0016831">
    <property type="term" value="F:carboxy-lyase activity"/>
    <property type="evidence" value="ECO:0007669"/>
    <property type="project" value="UniProtKB-KW"/>
</dbReference>
<evidence type="ECO:0000256" key="5">
    <source>
        <dbReference type="ARBA" id="ARBA00023239"/>
    </source>
</evidence>
<dbReference type="Ensembl" id="ENSSGRT00000078396.1">
    <property type="protein sequence ID" value="ENSSGRP00000073629.1"/>
    <property type="gene ID" value="ENSSGRG00000037408.1"/>
</dbReference>